<dbReference type="Proteomes" id="UP001163823">
    <property type="component" value="Chromosome 3"/>
</dbReference>
<dbReference type="Pfam" id="PF24626">
    <property type="entry name" value="SH3_Tf2-1"/>
    <property type="match status" value="1"/>
</dbReference>
<accession>A0AAD7Q801</accession>
<gene>
    <name evidence="2" type="ORF">O6P43_006252</name>
</gene>
<dbReference type="PANTHER" id="PTHR46148">
    <property type="entry name" value="CHROMO DOMAIN-CONTAINING PROTEIN"/>
    <property type="match status" value="1"/>
</dbReference>
<evidence type="ECO:0000259" key="1">
    <source>
        <dbReference type="Pfam" id="PF24626"/>
    </source>
</evidence>
<dbReference type="EMBL" id="JARAOO010000003">
    <property type="protein sequence ID" value="KAJ7976472.1"/>
    <property type="molecule type" value="Genomic_DNA"/>
</dbReference>
<dbReference type="AlphaFoldDB" id="A0AAD7Q801"/>
<keyword evidence="3" id="KW-1185">Reference proteome</keyword>
<evidence type="ECO:0000313" key="3">
    <source>
        <dbReference type="Proteomes" id="UP001163823"/>
    </source>
</evidence>
<feature type="domain" description="Tf2-1-like SH3-like" evidence="1">
    <location>
        <begin position="2"/>
        <end position="62"/>
    </location>
</feature>
<dbReference type="InterPro" id="IPR056924">
    <property type="entry name" value="SH3_Tf2-1"/>
</dbReference>
<organism evidence="2 3">
    <name type="scientific">Quillaja saponaria</name>
    <name type="common">Soap bark tree</name>
    <dbReference type="NCBI Taxonomy" id="32244"/>
    <lineage>
        <taxon>Eukaryota</taxon>
        <taxon>Viridiplantae</taxon>
        <taxon>Streptophyta</taxon>
        <taxon>Embryophyta</taxon>
        <taxon>Tracheophyta</taxon>
        <taxon>Spermatophyta</taxon>
        <taxon>Magnoliopsida</taxon>
        <taxon>eudicotyledons</taxon>
        <taxon>Gunneridae</taxon>
        <taxon>Pentapetalae</taxon>
        <taxon>rosids</taxon>
        <taxon>fabids</taxon>
        <taxon>Fabales</taxon>
        <taxon>Quillajaceae</taxon>
        <taxon>Quillaja</taxon>
    </lineage>
</organism>
<name>A0AAD7Q801_QUISA</name>
<dbReference type="PANTHER" id="PTHR46148:SF57">
    <property type="entry name" value="OS12G0499874 PROTEIN"/>
    <property type="match status" value="1"/>
</dbReference>
<comment type="caution">
    <text evidence="2">The sequence shown here is derived from an EMBL/GenBank/DDBJ whole genome shotgun (WGS) entry which is preliminary data.</text>
</comment>
<evidence type="ECO:0000313" key="2">
    <source>
        <dbReference type="EMBL" id="KAJ7976472.1"/>
    </source>
</evidence>
<proteinExistence type="predicted"/>
<sequence>MFLKVSPFKGIMQFGKKGKLSLRFIGPFQILDMVGTVAYRLSLPPDLDRMHPIFHVSMLQKYLPDESHILRIQEVQVDKDLTYEEQLVEIIDKQVRKLRSKVIPLVKVIWQHHGEQEATWESKNEMKQRYPYLFE</sequence>
<protein>
    <submittedName>
        <fullName evidence="2">Chromo domain containing protein</fullName>
    </submittedName>
</protein>
<dbReference type="KEGG" id="qsa:O6P43_006252"/>
<reference evidence="2" key="1">
    <citation type="journal article" date="2023" name="Science">
        <title>Elucidation of the pathway for biosynthesis of saponin adjuvants from the soapbark tree.</title>
        <authorList>
            <person name="Reed J."/>
            <person name="Orme A."/>
            <person name="El-Demerdash A."/>
            <person name="Owen C."/>
            <person name="Martin L.B.B."/>
            <person name="Misra R.C."/>
            <person name="Kikuchi S."/>
            <person name="Rejzek M."/>
            <person name="Martin A.C."/>
            <person name="Harkess A."/>
            <person name="Leebens-Mack J."/>
            <person name="Louveau T."/>
            <person name="Stephenson M.J."/>
            <person name="Osbourn A."/>
        </authorList>
    </citation>
    <scope>NUCLEOTIDE SEQUENCE</scope>
    <source>
        <strain evidence="2">S10</strain>
    </source>
</reference>